<sequence>MCEESEVRRLIGWFPLPCGRVPGEVRVELKQKGTFQGGDVSAQNTAPVQPWERERIPHTQSQGCGRSRGLSFKTASLALPPSLARRDPLRTRVPLAPGKDEGRPGTAGHHRRTAEGSGVCVWGGGGGREEVRAARSRLSALLVLSAASFPVSQAS</sequence>
<dbReference type="AlphaFoldDB" id="A0A9Q1EJM9"/>
<accession>A0A9Q1EJM9</accession>
<dbReference type="EMBL" id="JAINUF010000016">
    <property type="protein sequence ID" value="KAJ8340017.1"/>
    <property type="molecule type" value="Genomic_DNA"/>
</dbReference>
<protein>
    <submittedName>
        <fullName evidence="2">Uncharacterized protein</fullName>
    </submittedName>
</protein>
<proteinExistence type="predicted"/>
<dbReference type="Proteomes" id="UP001152622">
    <property type="component" value="Chromosome 16"/>
</dbReference>
<evidence type="ECO:0000313" key="3">
    <source>
        <dbReference type="Proteomes" id="UP001152622"/>
    </source>
</evidence>
<keyword evidence="3" id="KW-1185">Reference proteome</keyword>
<evidence type="ECO:0000256" key="1">
    <source>
        <dbReference type="SAM" id="MobiDB-lite"/>
    </source>
</evidence>
<feature type="region of interest" description="Disordered" evidence="1">
    <location>
        <begin position="81"/>
        <end position="124"/>
    </location>
</feature>
<comment type="caution">
    <text evidence="2">The sequence shown here is derived from an EMBL/GenBank/DDBJ whole genome shotgun (WGS) entry which is preliminary data.</text>
</comment>
<reference evidence="2" key="1">
    <citation type="journal article" date="2023" name="Science">
        <title>Genome structures resolve the early diversification of teleost fishes.</title>
        <authorList>
            <person name="Parey E."/>
            <person name="Louis A."/>
            <person name="Montfort J."/>
            <person name="Bouchez O."/>
            <person name="Roques C."/>
            <person name="Iampietro C."/>
            <person name="Lluch J."/>
            <person name="Castinel A."/>
            <person name="Donnadieu C."/>
            <person name="Desvignes T."/>
            <person name="Floi Bucao C."/>
            <person name="Jouanno E."/>
            <person name="Wen M."/>
            <person name="Mejri S."/>
            <person name="Dirks R."/>
            <person name="Jansen H."/>
            <person name="Henkel C."/>
            <person name="Chen W.J."/>
            <person name="Zahm M."/>
            <person name="Cabau C."/>
            <person name="Klopp C."/>
            <person name="Thompson A.W."/>
            <person name="Robinson-Rechavi M."/>
            <person name="Braasch I."/>
            <person name="Lecointre G."/>
            <person name="Bobe J."/>
            <person name="Postlethwait J.H."/>
            <person name="Berthelot C."/>
            <person name="Roest Crollius H."/>
            <person name="Guiguen Y."/>
        </authorList>
    </citation>
    <scope>NUCLEOTIDE SEQUENCE</scope>
    <source>
        <strain evidence="2">WJC10195</strain>
    </source>
</reference>
<organism evidence="2 3">
    <name type="scientific">Synaphobranchus kaupii</name>
    <name type="common">Kaup's arrowtooth eel</name>
    <dbReference type="NCBI Taxonomy" id="118154"/>
    <lineage>
        <taxon>Eukaryota</taxon>
        <taxon>Metazoa</taxon>
        <taxon>Chordata</taxon>
        <taxon>Craniata</taxon>
        <taxon>Vertebrata</taxon>
        <taxon>Euteleostomi</taxon>
        <taxon>Actinopterygii</taxon>
        <taxon>Neopterygii</taxon>
        <taxon>Teleostei</taxon>
        <taxon>Anguilliformes</taxon>
        <taxon>Synaphobranchidae</taxon>
        <taxon>Synaphobranchus</taxon>
    </lineage>
</organism>
<feature type="region of interest" description="Disordered" evidence="1">
    <location>
        <begin position="36"/>
        <end position="68"/>
    </location>
</feature>
<evidence type="ECO:0000313" key="2">
    <source>
        <dbReference type="EMBL" id="KAJ8340017.1"/>
    </source>
</evidence>
<gene>
    <name evidence="2" type="ORF">SKAU_G00346500</name>
</gene>
<name>A0A9Q1EJM9_SYNKA</name>